<dbReference type="Gramene" id="AET7Gv20340100.20">
    <property type="protein sequence ID" value="AET7Gv20340100.20"/>
    <property type="gene ID" value="AET7Gv20340100"/>
</dbReference>
<keyword evidence="2" id="KW-1185">Reference proteome</keyword>
<reference evidence="1" key="3">
    <citation type="journal article" date="2017" name="Nature">
        <title>Genome sequence of the progenitor of the wheat D genome Aegilops tauschii.</title>
        <authorList>
            <person name="Luo M.C."/>
            <person name="Gu Y.Q."/>
            <person name="Puiu D."/>
            <person name="Wang H."/>
            <person name="Twardziok S.O."/>
            <person name="Deal K.R."/>
            <person name="Huo N."/>
            <person name="Zhu T."/>
            <person name="Wang L."/>
            <person name="Wang Y."/>
            <person name="McGuire P.E."/>
            <person name="Liu S."/>
            <person name="Long H."/>
            <person name="Ramasamy R.K."/>
            <person name="Rodriguez J.C."/>
            <person name="Van S.L."/>
            <person name="Yuan L."/>
            <person name="Wang Z."/>
            <person name="Xia Z."/>
            <person name="Xiao L."/>
            <person name="Anderson O.D."/>
            <person name="Ouyang S."/>
            <person name="Liang Y."/>
            <person name="Zimin A.V."/>
            <person name="Pertea G."/>
            <person name="Qi P."/>
            <person name="Bennetzen J.L."/>
            <person name="Dai X."/>
            <person name="Dawson M.W."/>
            <person name="Muller H.G."/>
            <person name="Kugler K."/>
            <person name="Rivarola-Duarte L."/>
            <person name="Spannagl M."/>
            <person name="Mayer K.F.X."/>
            <person name="Lu F.H."/>
            <person name="Bevan M.W."/>
            <person name="Leroy P."/>
            <person name="Li P."/>
            <person name="You F.M."/>
            <person name="Sun Q."/>
            <person name="Liu Z."/>
            <person name="Lyons E."/>
            <person name="Wicker T."/>
            <person name="Salzberg S.L."/>
            <person name="Devos K.M."/>
            <person name="Dvorak J."/>
        </authorList>
    </citation>
    <scope>NUCLEOTIDE SEQUENCE [LARGE SCALE GENOMIC DNA]</scope>
    <source>
        <strain evidence="1">cv. AL8/78</strain>
    </source>
</reference>
<evidence type="ECO:0000313" key="1">
    <source>
        <dbReference type="EnsemblPlants" id="AET7Gv20340100.20"/>
    </source>
</evidence>
<dbReference type="AlphaFoldDB" id="A0A453QW49"/>
<organism evidence="1 2">
    <name type="scientific">Aegilops tauschii subsp. strangulata</name>
    <name type="common">Goatgrass</name>
    <dbReference type="NCBI Taxonomy" id="200361"/>
    <lineage>
        <taxon>Eukaryota</taxon>
        <taxon>Viridiplantae</taxon>
        <taxon>Streptophyta</taxon>
        <taxon>Embryophyta</taxon>
        <taxon>Tracheophyta</taxon>
        <taxon>Spermatophyta</taxon>
        <taxon>Magnoliopsida</taxon>
        <taxon>Liliopsida</taxon>
        <taxon>Poales</taxon>
        <taxon>Poaceae</taxon>
        <taxon>BOP clade</taxon>
        <taxon>Pooideae</taxon>
        <taxon>Triticodae</taxon>
        <taxon>Triticeae</taxon>
        <taxon>Triticinae</taxon>
        <taxon>Aegilops</taxon>
    </lineage>
</organism>
<proteinExistence type="predicted"/>
<reference evidence="2" key="1">
    <citation type="journal article" date="2014" name="Science">
        <title>Ancient hybridizations among the ancestral genomes of bread wheat.</title>
        <authorList>
            <consortium name="International Wheat Genome Sequencing Consortium,"/>
            <person name="Marcussen T."/>
            <person name="Sandve S.R."/>
            <person name="Heier L."/>
            <person name="Spannagl M."/>
            <person name="Pfeifer M."/>
            <person name="Jakobsen K.S."/>
            <person name="Wulff B.B."/>
            <person name="Steuernagel B."/>
            <person name="Mayer K.F."/>
            <person name="Olsen O.A."/>
        </authorList>
    </citation>
    <scope>NUCLEOTIDE SEQUENCE [LARGE SCALE GENOMIC DNA]</scope>
    <source>
        <strain evidence="2">cv. AL8/78</strain>
    </source>
</reference>
<reference evidence="2" key="2">
    <citation type="journal article" date="2017" name="Nat. Plants">
        <title>The Aegilops tauschii genome reveals multiple impacts of transposons.</title>
        <authorList>
            <person name="Zhao G."/>
            <person name="Zou C."/>
            <person name="Li K."/>
            <person name="Wang K."/>
            <person name="Li T."/>
            <person name="Gao L."/>
            <person name="Zhang X."/>
            <person name="Wang H."/>
            <person name="Yang Z."/>
            <person name="Liu X."/>
            <person name="Jiang W."/>
            <person name="Mao L."/>
            <person name="Kong X."/>
            <person name="Jiao Y."/>
            <person name="Jia J."/>
        </authorList>
    </citation>
    <scope>NUCLEOTIDE SEQUENCE [LARGE SCALE GENOMIC DNA]</scope>
    <source>
        <strain evidence="2">cv. AL8/78</strain>
    </source>
</reference>
<evidence type="ECO:0008006" key="3">
    <source>
        <dbReference type="Google" id="ProtNLM"/>
    </source>
</evidence>
<protein>
    <recommendedName>
        <fullName evidence="3">CCHC-type domain-containing protein</fullName>
    </recommendedName>
</protein>
<sequence length="114" mass="12894">MSQEEVRLQSRRGDGNEYVYRVANQRGFWEFYNCSQTGHISRFCRRDRGRGYSVGSSSRGGWNGSGGSWNASHWNAPKANVAASAEGKQQEDRRLLLAMPTLSIQMKVILNTHQ</sequence>
<reference evidence="1" key="5">
    <citation type="journal article" date="2021" name="G3 (Bethesda)">
        <title>Aegilops tauschii genome assembly Aet v5.0 features greater sequence contiguity and improved annotation.</title>
        <authorList>
            <person name="Wang L."/>
            <person name="Zhu T."/>
            <person name="Rodriguez J.C."/>
            <person name="Deal K.R."/>
            <person name="Dubcovsky J."/>
            <person name="McGuire P.E."/>
            <person name="Lux T."/>
            <person name="Spannagl M."/>
            <person name="Mayer K.F.X."/>
            <person name="Baldrich P."/>
            <person name="Meyers B.C."/>
            <person name="Huo N."/>
            <person name="Gu Y.Q."/>
            <person name="Zhou H."/>
            <person name="Devos K.M."/>
            <person name="Bennetzen J.L."/>
            <person name="Unver T."/>
            <person name="Budak H."/>
            <person name="Gulick P.J."/>
            <person name="Galiba G."/>
            <person name="Kalapos B."/>
            <person name="Nelson D.R."/>
            <person name="Li P."/>
            <person name="You F.M."/>
            <person name="Luo M.C."/>
            <person name="Dvorak J."/>
        </authorList>
    </citation>
    <scope>NUCLEOTIDE SEQUENCE [LARGE SCALE GENOMIC DNA]</scope>
    <source>
        <strain evidence="1">cv. AL8/78</strain>
    </source>
</reference>
<dbReference type="Proteomes" id="UP000015105">
    <property type="component" value="Chromosome 7D"/>
</dbReference>
<accession>A0A453QW49</accession>
<evidence type="ECO:0000313" key="2">
    <source>
        <dbReference type="Proteomes" id="UP000015105"/>
    </source>
</evidence>
<dbReference type="EnsemblPlants" id="AET7Gv20340100.20">
    <property type="protein sequence ID" value="AET7Gv20340100.20"/>
    <property type="gene ID" value="AET7Gv20340100"/>
</dbReference>
<reference evidence="1" key="4">
    <citation type="submission" date="2019-03" db="UniProtKB">
        <authorList>
            <consortium name="EnsemblPlants"/>
        </authorList>
    </citation>
    <scope>IDENTIFICATION</scope>
</reference>
<name>A0A453QW49_AEGTS</name>